<dbReference type="TCDB" id="9.B.161.1.3">
    <property type="family name" value="the putative beta barrel porin-6 (bbp6) family"/>
</dbReference>
<sequence precursor="true">MRRFFEDVFVMRMLILSFLIFCFAVFANETVVIYQLEVIRLNEEIATKINLKDIQVEKLDSNNLGFQVIYDAKTMEILMKAPFITANLELGTKNEKTLISTRPWVSTIVGKPAVLFAATEELSFTTGLRTGVGMRIQLTPVNVHENKILTKIAFSDPYGPTVFDNEMWLSNECFSPICITTMKTEKETMYFAIYAKASLVSKLPENNIYMVGSVDELADMFVTSSADRISEVNGYVYTDFSRISGAVEASIWANDSLVVQSGLVIIPLSFVFGVEHLVSEDGLRAGAKFLYDSDYYLLLGVSDYSKISENFTLFAEFYPFKISLSQWKFESISWKVGARIDFEDYCIVLGAYKSGQINLWLEGRVRVYRALFLLVGIQYSLDNRIYLRAGISVKF</sequence>
<organism evidence="1 2">
    <name type="scientific">Pseudothermotoga lettingae (strain ATCC BAA-301 / DSM 14385 / NBRC 107922 / TMO)</name>
    <name type="common">Thermotoga lettingae</name>
    <dbReference type="NCBI Taxonomy" id="416591"/>
    <lineage>
        <taxon>Bacteria</taxon>
        <taxon>Thermotogati</taxon>
        <taxon>Thermotogota</taxon>
        <taxon>Thermotogae</taxon>
        <taxon>Thermotogales</taxon>
        <taxon>Thermotogaceae</taxon>
        <taxon>Pseudothermotoga</taxon>
    </lineage>
</organism>
<dbReference type="EMBL" id="CP000812">
    <property type="protein sequence ID" value="ABV34436.1"/>
    <property type="molecule type" value="Genomic_DNA"/>
</dbReference>
<dbReference type="Proteomes" id="UP000002016">
    <property type="component" value="Chromosome"/>
</dbReference>
<reference evidence="1 2" key="1">
    <citation type="submission" date="2007-08" db="EMBL/GenBank/DDBJ databases">
        <title>Complete sequence of Thermotoga lettingae TMO.</title>
        <authorList>
            <consortium name="US DOE Joint Genome Institute"/>
            <person name="Copeland A."/>
            <person name="Lucas S."/>
            <person name="Lapidus A."/>
            <person name="Barry K."/>
            <person name="Glavina del Rio T."/>
            <person name="Dalin E."/>
            <person name="Tice H."/>
            <person name="Pitluck S."/>
            <person name="Foster B."/>
            <person name="Bruce D."/>
            <person name="Schmutz J."/>
            <person name="Larimer F."/>
            <person name="Land M."/>
            <person name="Hauser L."/>
            <person name="Kyrpides N."/>
            <person name="Mikhailova N."/>
            <person name="Nelson K."/>
            <person name="Gogarten J.P."/>
            <person name="Noll K."/>
            <person name="Richardson P."/>
        </authorList>
    </citation>
    <scope>NUCLEOTIDE SEQUENCE [LARGE SCALE GENOMIC DNA]</scope>
    <source>
        <strain evidence="2">ATCC BAA-301 / DSM 14385 / NBRC 107922 / TMO</strain>
    </source>
</reference>
<protein>
    <submittedName>
        <fullName evidence="1">Uncharacterized protein</fullName>
    </submittedName>
</protein>
<dbReference type="HOGENOM" id="CLU_756336_0_0_0"/>
<evidence type="ECO:0000313" key="2">
    <source>
        <dbReference type="Proteomes" id="UP000002016"/>
    </source>
</evidence>
<dbReference type="KEGG" id="tle:Tlet_1882"/>
<evidence type="ECO:0000313" key="1">
    <source>
        <dbReference type="EMBL" id="ABV34436.1"/>
    </source>
</evidence>
<reference evidence="1 2" key="2">
    <citation type="journal article" date="2009" name="Proc. Natl. Acad. Sci. U.S.A.">
        <title>On the chimeric nature, thermophilic origin, and phylogenetic placement of the Thermotogales.</title>
        <authorList>
            <person name="Zhaxybayeva O."/>
            <person name="Swithers K.S."/>
            <person name="Lapierre P."/>
            <person name="Fournier G.P."/>
            <person name="Bickhart D.M."/>
            <person name="DeBoy R.T."/>
            <person name="Nelson K.E."/>
            <person name="Nesbo C.L."/>
            <person name="Doolittle W.F."/>
            <person name="Gogarten J.P."/>
            <person name="Noll K.M."/>
        </authorList>
    </citation>
    <scope>NUCLEOTIDE SEQUENCE [LARGE SCALE GENOMIC DNA]</scope>
    <source>
        <strain evidence="2">ATCC BAA-301 / DSM 14385 / NBRC 107922 / TMO</strain>
    </source>
</reference>
<proteinExistence type="predicted"/>
<accession>A8F8F2</accession>
<name>A8F8F2_PSELT</name>
<dbReference type="AlphaFoldDB" id="A8F8F2"/>
<dbReference type="STRING" id="416591.Tlet_1882"/>
<keyword evidence="2" id="KW-1185">Reference proteome</keyword>
<gene>
    <name evidence="1" type="ordered locus">Tlet_1882</name>
</gene>